<proteinExistence type="predicted"/>
<name>A0AAF0QHW7_SOLVR</name>
<evidence type="ECO:0000313" key="1">
    <source>
        <dbReference type="EMBL" id="WMV23428.1"/>
    </source>
</evidence>
<gene>
    <name evidence="1" type="ORF">MTR67_016813</name>
</gene>
<sequence length="23" mass="2791">MFGKRNYPSNYCHIHLNLVELKN</sequence>
<accession>A0AAF0QHW7</accession>
<organism evidence="1 2">
    <name type="scientific">Solanum verrucosum</name>
    <dbReference type="NCBI Taxonomy" id="315347"/>
    <lineage>
        <taxon>Eukaryota</taxon>
        <taxon>Viridiplantae</taxon>
        <taxon>Streptophyta</taxon>
        <taxon>Embryophyta</taxon>
        <taxon>Tracheophyta</taxon>
        <taxon>Spermatophyta</taxon>
        <taxon>Magnoliopsida</taxon>
        <taxon>eudicotyledons</taxon>
        <taxon>Gunneridae</taxon>
        <taxon>Pentapetalae</taxon>
        <taxon>asterids</taxon>
        <taxon>lamiids</taxon>
        <taxon>Solanales</taxon>
        <taxon>Solanaceae</taxon>
        <taxon>Solanoideae</taxon>
        <taxon>Solaneae</taxon>
        <taxon>Solanum</taxon>
    </lineage>
</organism>
<dbReference type="AlphaFoldDB" id="A0AAF0QHW7"/>
<dbReference type="Proteomes" id="UP001234989">
    <property type="component" value="Chromosome 4"/>
</dbReference>
<reference evidence="1" key="1">
    <citation type="submission" date="2023-08" db="EMBL/GenBank/DDBJ databases">
        <title>A de novo genome assembly of Solanum verrucosum Schlechtendal, a Mexican diploid species geographically isolated from the other diploid A-genome species in potato relatives.</title>
        <authorList>
            <person name="Hosaka K."/>
        </authorList>
    </citation>
    <scope>NUCLEOTIDE SEQUENCE</scope>
    <source>
        <tissue evidence="1">Young leaves</tissue>
    </source>
</reference>
<protein>
    <submittedName>
        <fullName evidence="1">Uncharacterized protein</fullName>
    </submittedName>
</protein>
<keyword evidence="2" id="KW-1185">Reference proteome</keyword>
<dbReference type="EMBL" id="CP133615">
    <property type="protein sequence ID" value="WMV23428.1"/>
    <property type="molecule type" value="Genomic_DNA"/>
</dbReference>
<evidence type="ECO:0000313" key="2">
    <source>
        <dbReference type="Proteomes" id="UP001234989"/>
    </source>
</evidence>